<organism evidence="2 3">
    <name type="scientific">Candidatus Protofrankia californiensis</name>
    <dbReference type="NCBI Taxonomy" id="1839754"/>
    <lineage>
        <taxon>Bacteria</taxon>
        <taxon>Bacillati</taxon>
        <taxon>Actinomycetota</taxon>
        <taxon>Actinomycetes</taxon>
        <taxon>Frankiales</taxon>
        <taxon>Frankiaceae</taxon>
        <taxon>Protofrankia</taxon>
    </lineage>
</organism>
<dbReference type="InterPro" id="IPR034904">
    <property type="entry name" value="FSCA_dom_sf"/>
</dbReference>
<dbReference type="InterPro" id="IPR002744">
    <property type="entry name" value="MIP18-like"/>
</dbReference>
<dbReference type="SUPFAM" id="SSF117916">
    <property type="entry name" value="Fe-S cluster assembly (FSCA) domain-like"/>
    <property type="match status" value="1"/>
</dbReference>
<dbReference type="Proteomes" id="UP000199013">
    <property type="component" value="Unassembled WGS sequence"/>
</dbReference>
<dbReference type="AlphaFoldDB" id="A0A1C3PAN4"/>
<feature type="domain" description="MIP18 family-like" evidence="1">
    <location>
        <begin position="18"/>
        <end position="88"/>
    </location>
</feature>
<sequence>MTSAARVGTADAAMLGAARAALGTVRDPELDEPITDLGFVTGCAVDGGHVEVRLRLPTAFCAPNFAYLMTSDAYDAVAAVPGVRSLEVRLEDHHDAERINAGVAAQAGFVGTYGKEASAELDELRMVFRRKAHIACLERASRHLLAAGWEMADLPTATLHDLPEPDLSSLRRRRADIGLSTDGDALLLVDEAGVPIAPQDVSVRLRFARTVRVSIEGNSQFCRGLLTTRYPQSAADQRPHGEGEEATV</sequence>
<dbReference type="Pfam" id="PF01883">
    <property type="entry name" value="FeS_assembly_P"/>
    <property type="match status" value="1"/>
</dbReference>
<evidence type="ECO:0000259" key="1">
    <source>
        <dbReference type="Pfam" id="PF01883"/>
    </source>
</evidence>
<reference evidence="3" key="1">
    <citation type="submission" date="2016-02" db="EMBL/GenBank/DDBJ databases">
        <authorList>
            <person name="Wibberg D."/>
        </authorList>
    </citation>
    <scope>NUCLEOTIDE SEQUENCE [LARGE SCALE GENOMIC DNA]</scope>
</reference>
<dbReference type="Gene3D" id="3.30.300.130">
    <property type="entry name" value="Fe-S cluster assembly (FSCA)"/>
    <property type="match status" value="1"/>
</dbReference>
<gene>
    <name evidence="2" type="ORF">FDG2_5078</name>
</gene>
<protein>
    <recommendedName>
        <fullName evidence="1">MIP18 family-like domain-containing protein</fullName>
    </recommendedName>
</protein>
<name>A0A1C3PAN4_9ACTN</name>
<proteinExistence type="predicted"/>
<evidence type="ECO:0000313" key="2">
    <source>
        <dbReference type="EMBL" id="SBW26873.1"/>
    </source>
</evidence>
<dbReference type="EMBL" id="FLUV01002133">
    <property type="protein sequence ID" value="SBW26873.1"/>
    <property type="molecule type" value="Genomic_DNA"/>
</dbReference>
<evidence type="ECO:0000313" key="3">
    <source>
        <dbReference type="Proteomes" id="UP000199013"/>
    </source>
</evidence>
<accession>A0A1C3PAN4</accession>
<keyword evidence="3" id="KW-1185">Reference proteome</keyword>